<dbReference type="GO" id="GO:0009312">
    <property type="term" value="P:oligosaccharide biosynthetic process"/>
    <property type="evidence" value="ECO:0007669"/>
    <property type="project" value="InterPro"/>
</dbReference>
<dbReference type="AlphaFoldDB" id="A0A316ESH8"/>
<dbReference type="Gene3D" id="3.40.50.150">
    <property type="entry name" value="Vaccinia Virus protein VP39"/>
    <property type="match status" value="1"/>
</dbReference>
<comment type="caution">
    <text evidence="2">The sequence shown here is derived from an EMBL/GenBank/DDBJ whole genome shotgun (WGS) entry which is preliminary data.</text>
</comment>
<dbReference type="EMBL" id="QGGT01000002">
    <property type="protein sequence ID" value="PWK34946.1"/>
    <property type="molecule type" value="Genomic_DNA"/>
</dbReference>
<reference evidence="2 3" key="1">
    <citation type="submission" date="2018-05" db="EMBL/GenBank/DDBJ databases">
        <title>Genomic Encyclopedia of Type Strains, Phase IV (KMG-V): Genome sequencing to study the core and pangenomes of soil and plant-associated prokaryotes.</title>
        <authorList>
            <person name="Whitman W."/>
        </authorList>
    </citation>
    <scope>NUCLEOTIDE SEQUENCE [LARGE SCALE GENOMIC DNA]</scope>
    <source>
        <strain evidence="2 3">SLV-132</strain>
    </source>
</reference>
<dbReference type="RefSeq" id="WP_181366154.1">
    <property type="nucleotide sequence ID" value="NZ_QGGT01000002.1"/>
</dbReference>
<gene>
    <name evidence="2" type="ORF">C7419_102219</name>
</gene>
<evidence type="ECO:0000313" key="2">
    <source>
        <dbReference type="EMBL" id="PWK34946.1"/>
    </source>
</evidence>
<sequence>MNASKPHTPPDVAQRADKATDSATDRDTNRGTNSAAEAARPKAPKNTEFEAIFALPDPWGFESLWYEARKRHLLLAALPHRRYGQVFEPACANGLLTAALAERADHVLAMDIVPQAIALATERLAAHRNITLQVGALPRDWPARTFDLIVLSEFGYYLSAAQWRDVAARAAESVSNDGVIVACHWARNFEGRTLSTRALHRCIGRQPRLHRHAHHLEPDFQLDVWSPNPRPLRSREEAQ</sequence>
<feature type="compositionally biased region" description="Basic and acidic residues" evidence="1">
    <location>
        <begin position="14"/>
        <end position="29"/>
    </location>
</feature>
<dbReference type="InterPro" id="IPR029063">
    <property type="entry name" value="SAM-dependent_MTases_sf"/>
</dbReference>
<keyword evidence="3" id="KW-1185">Reference proteome</keyword>
<dbReference type="Proteomes" id="UP000245754">
    <property type="component" value="Unassembled WGS sequence"/>
</dbReference>
<evidence type="ECO:0000256" key="1">
    <source>
        <dbReference type="SAM" id="MobiDB-lite"/>
    </source>
</evidence>
<proteinExistence type="predicted"/>
<organism evidence="2 3">
    <name type="scientific">Cupriavidus plantarum</name>
    <dbReference type="NCBI Taxonomy" id="942865"/>
    <lineage>
        <taxon>Bacteria</taxon>
        <taxon>Pseudomonadati</taxon>
        <taxon>Pseudomonadota</taxon>
        <taxon>Betaproteobacteria</taxon>
        <taxon>Burkholderiales</taxon>
        <taxon>Burkholderiaceae</taxon>
        <taxon>Cupriavidus</taxon>
    </lineage>
</organism>
<dbReference type="CDD" id="cd02440">
    <property type="entry name" value="AdoMet_MTases"/>
    <property type="match status" value="1"/>
</dbReference>
<dbReference type="SUPFAM" id="SSF53335">
    <property type="entry name" value="S-adenosyl-L-methionine-dependent methyltransferases"/>
    <property type="match status" value="1"/>
</dbReference>
<dbReference type="GO" id="GO:0008757">
    <property type="term" value="F:S-adenosylmethionine-dependent methyltransferase activity"/>
    <property type="evidence" value="ECO:0007669"/>
    <property type="project" value="InterPro"/>
</dbReference>
<dbReference type="InterPro" id="IPR008715">
    <property type="entry name" value="SAM-MeTfrase_NodS-like"/>
</dbReference>
<name>A0A316ESH8_9BURK</name>
<accession>A0A316ESH8</accession>
<evidence type="ECO:0000313" key="3">
    <source>
        <dbReference type="Proteomes" id="UP000245754"/>
    </source>
</evidence>
<feature type="region of interest" description="Disordered" evidence="1">
    <location>
        <begin position="1"/>
        <end position="43"/>
    </location>
</feature>
<protein>
    <submittedName>
        <fullName evidence="2">Nodulation protein S (NodS)</fullName>
    </submittedName>
</protein>
<dbReference type="Pfam" id="PF05401">
    <property type="entry name" value="NodS"/>
    <property type="match status" value="1"/>
</dbReference>